<proteinExistence type="predicted"/>
<dbReference type="EMBL" id="JBHDLJ010000005">
    <property type="protein sequence ID" value="MFB0834548.1"/>
    <property type="molecule type" value="Genomic_DNA"/>
</dbReference>
<protein>
    <submittedName>
        <fullName evidence="1">Uncharacterized protein</fullName>
    </submittedName>
</protein>
<keyword evidence="2" id="KW-1185">Reference proteome</keyword>
<dbReference type="RefSeq" id="WP_373971722.1">
    <property type="nucleotide sequence ID" value="NZ_JBHDLJ010000005.1"/>
</dbReference>
<reference evidence="1 2" key="1">
    <citation type="submission" date="2024-09" db="EMBL/GenBank/DDBJ databases">
        <authorList>
            <person name="Salinas-Garcia M.A."/>
            <person name="Prieme A."/>
        </authorList>
    </citation>
    <scope>NUCLEOTIDE SEQUENCE [LARGE SCALE GENOMIC DNA]</scope>
    <source>
        <strain evidence="1 2">DSM 21081</strain>
    </source>
</reference>
<gene>
    <name evidence="1" type="ORF">ACETWP_08100</name>
</gene>
<evidence type="ECO:0000313" key="1">
    <source>
        <dbReference type="EMBL" id="MFB0834548.1"/>
    </source>
</evidence>
<dbReference type="Proteomes" id="UP001575652">
    <property type="component" value="Unassembled WGS sequence"/>
</dbReference>
<evidence type="ECO:0000313" key="2">
    <source>
        <dbReference type="Proteomes" id="UP001575652"/>
    </source>
</evidence>
<accession>A0ABV4UQY4</accession>
<comment type="caution">
    <text evidence="1">The sequence shown here is derived from an EMBL/GenBank/DDBJ whole genome shotgun (WGS) entry which is preliminary data.</text>
</comment>
<sequence>MSSPHTVTVTATSPHPRDWGRALAEAVTQLSGLHGGTEDEAASALFDRGVHLSVRESGTEVEVTVTLGPASAAGDTSSDTPVA</sequence>
<organism evidence="1 2">
    <name type="scientific">Arthrobacter halodurans</name>
    <dbReference type="NCBI Taxonomy" id="516699"/>
    <lineage>
        <taxon>Bacteria</taxon>
        <taxon>Bacillati</taxon>
        <taxon>Actinomycetota</taxon>
        <taxon>Actinomycetes</taxon>
        <taxon>Micrococcales</taxon>
        <taxon>Micrococcaceae</taxon>
        <taxon>Arthrobacter</taxon>
    </lineage>
</organism>
<name>A0ABV4UQY4_9MICC</name>